<comment type="caution">
    <text evidence="2">The sequence shown here is derived from an EMBL/GenBank/DDBJ whole genome shotgun (WGS) entry which is preliminary data.</text>
</comment>
<keyword evidence="1" id="KW-0812">Transmembrane</keyword>
<name>A0A8S9YN83_9TREM</name>
<keyword evidence="1" id="KW-1133">Transmembrane helix</keyword>
<dbReference type="Proteomes" id="UP000822476">
    <property type="component" value="Unassembled WGS sequence"/>
</dbReference>
<feature type="transmembrane region" description="Helical" evidence="1">
    <location>
        <begin position="41"/>
        <end position="62"/>
    </location>
</feature>
<accession>A0A8S9YN83</accession>
<reference evidence="2" key="1">
    <citation type="submission" date="2019-07" db="EMBL/GenBank/DDBJ databases">
        <title>Annotation for the trematode Paragonimus miyazaki's.</title>
        <authorList>
            <person name="Choi Y.-J."/>
        </authorList>
    </citation>
    <scope>NUCLEOTIDE SEQUENCE</scope>
    <source>
        <strain evidence="2">Japan</strain>
    </source>
</reference>
<evidence type="ECO:0000313" key="3">
    <source>
        <dbReference type="Proteomes" id="UP000822476"/>
    </source>
</evidence>
<dbReference type="AlphaFoldDB" id="A0A8S9YN83"/>
<keyword evidence="3" id="KW-1185">Reference proteome</keyword>
<organism evidence="2 3">
    <name type="scientific">Paragonimus skrjabini miyazakii</name>
    <dbReference type="NCBI Taxonomy" id="59628"/>
    <lineage>
        <taxon>Eukaryota</taxon>
        <taxon>Metazoa</taxon>
        <taxon>Spiralia</taxon>
        <taxon>Lophotrochozoa</taxon>
        <taxon>Platyhelminthes</taxon>
        <taxon>Trematoda</taxon>
        <taxon>Digenea</taxon>
        <taxon>Plagiorchiida</taxon>
        <taxon>Troglotremata</taxon>
        <taxon>Troglotrematidae</taxon>
        <taxon>Paragonimus</taxon>
    </lineage>
</organism>
<keyword evidence="1" id="KW-0472">Membrane</keyword>
<dbReference type="EMBL" id="JTDE01004546">
    <property type="protein sequence ID" value="KAF7254886.1"/>
    <property type="molecule type" value="Genomic_DNA"/>
</dbReference>
<protein>
    <submittedName>
        <fullName evidence="2">Uncharacterized protein</fullName>
    </submittedName>
</protein>
<evidence type="ECO:0000256" key="1">
    <source>
        <dbReference type="SAM" id="Phobius"/>
    </source>
</evidence>
<sequence length="86" mass="9659">MNDTCHASNRHRRHTDQNGQNRICCIAAWYPLMTILLESSLLLLTAISCPLIGGALLAFHLVQHADRGERENLAVHLNVNFGRILE</sequence>
<proteinExistence type="predicted"/>
<evidence type="ECO:0000313" key="2">
    <source>
        <dbReference type="EMBL" id="KAF7254886.1"/>
    </source>
</evidence>
<gene>
    <name evidence="2" type="ORF">EG68_08372</name>
</gene>